<feature type="region of interest" description="Disordered" evidence="1">
    <location>
        <begin position="23"/>
        <end position="43"/>
    </location>
</feature>
<accession>V7C9D4</accession>
<organism evidence="2 3">
    <name type="scientific">Phaseolus vulgaris</name>
    <name type="common">Kidney bean</name>
    <name type="synonym">French bean</name>
    <dbReference type="NCBI Taxonomy" id="3885"/>
    <lineage>
        <taxon>Eukaryota</taxon>
        <taxon>Viridiplantae</taxon>
        <taxon>Streptophyta</taxon>
        <taxon>Embryophyta</taxon>
        <taxon>Tracheophyta</taxon>
        <taxon>Spermatophyta</taxon>
        <taxon>Magnoliopsida</taxon>
        <taxon>eudicotyledons</taxon>
        <taxon>Gunneridae</taxon>
        <taxon>Pentapetalae</taxon>
        <taxon>rosids</taxon>
        <taxon>fabids</taxon>
        <taxon>Fabales</taxon>
        <taxon>Fabaceae</taxon>
        <taxon>Papilionoideae</taxon>
        <taxon>50 kb inversion clade</taxon>
        <taxon>NPAAA clade</taxon>
        <taxon>indigoferoid/millettioid clade</taxon>
        <taxon>Phaseoleae</taxon>
        <taxon>Phaseolus</taxon>
    </lineage>
</organism>
<reference evidence="3" key="1">
    <citation type="journal article" date="2014" name="Nat. Genet.">
        <title>A reference genome for common bean and genome-wide analysis of dual domestications.</title>
        <authorList>
            <person name="Schmutz J."/>
            <person name="McClean P.E."/>
            <person name="Mamidi S."/>
            <person name="Wu G.A."/>
            <person name="Cannon S.B."/>
            <person name="Grimwood J."/>
            <person name="Jenkins J."/>
            <person name="Shu S."/>
            <person name="Song Q."/>
            <person name="Chavarro C."/>
            <person name="Torres-Torres M."/>
            <person name="Geffroy V."/>
            <person name="Moghaddam S.M."/>
            <person name="Gao D."/>
            <person name="Abernathy B."/>
            <person name="Barry K."/>
            <person name="Blair M."/>
            <person name="Brick M.A."/>
            <person name="Chovatia M."/>
            <person name="Gepts P."/>
            <person name="Goodstein D.M."/>
            <person name="Gonzales M."/>
            <person name="Hellsten U."/>
            <person name="Hyten D.L."/>
            <person name="Jia G."/>
            <person name="Kelly J.D."/>
            <person name="Kudrna D."/>
            <person name="Lee R."/>
            <person name="Richard M.M."/>
            <person name="Miklas P.N."/>
            <person name="Osorno J.M."/>
            <person name="Rodrigues J."/>
            <person name="Thareau V."/>
            <person name="Urrea C.A."/>
            <person name="Wang M."/>
            <person name="Yu Y."/>
            <person name="Zhang M."/>
            <person name="Wing R.A."/>
            <person name="Cregan P.B."/>
            <person name="Rokhsar D.S."/>
            <person name="Jackson S.A."/>
        </authorList>
    </citation>
    <scope>NUCLEOTIDE SEQUENCE [LARGE SCALE GENOMIC DNA]</scope>
    <source>
        <strain evidence="3">cv. G19833</strain>
    </source>
</reference>
<gene>
    <name evidence="2" type="ORF">PHAVU_003G043800g</name>
</gene>
<evidence type="ECO:0000256" key="1">
    <source>
        <dbReference type="SAM" id="MobiDB-lite"/>
    </source>
</evidence>
<dbReference type="Gramene" id="ESW25531">
    <property type="protein sequence ID" value="ESW25531"/>
    <property type="gene ID" value="PHAVU_003G043800g"/>
</dbReference>
<evidence type="ECO:0000313" key="3">
    <source>
        <dbReference type="Proteomes" id="UP000000226"/>
    </source>
</evidence>
<dbReference type="AlphaFoldDB" id="V7C9D4"/>
<protein>
    <submittedName>
        <fullName evidence="2">Uncharacterized protein</fullName>
    </submittedName>
</protein>
<sequence length="103" mass="12093">MVPKTGTTRHKFMCSGHHHIFGSHKPQKLMDKRGNGRNGTSENVRCKLKKEKNLTYHGNRSFCYVNVWRNVIDTALTLHMKRGCLHILFLAFTLYQYQKKIVF</sequence>
<keyword evidence="3" id="KW-1185">Reference proteome</keyword>
<dbReference type="EMBL" id="CM002290">
    <property type="protein sequence ID" value="ESW25531.1"/>
    <property type="molecule type" value="Genomic_DNA"/>
</dbReference>
<dbReference type="Proteomes" id="UP000000226">
    <property type="component" value="Chromosome 3"/>
</dbReference>
<proteinExistence type="predicted"/>
<name>V7C9D4_PHAVU</name>
<evidence type="ECO:0000313" key="2">
    <source>
        <dbReference type="EMBL" id="ESW25531.1"/>
    </source>
</evidence>